<dbReference type="GO" id="GO:0005886">
    <property type="term" value="C:plasma membrane"/>
    <property type="evidence" value="ECO:0007669"/>
    <property type="project" value="UniProtKB-SubCell"/>
</dbReference>
<dbReference type="PANTHER" id="PTHR34220">
    <property type="entry name" value="SENSOR HISTIDINE KINASE YPDA"/>
    <property type="match status" value="1"/>
</dbReference>
<dbReference type="PANTHER" id="PTHR34220:SF7">
    <property type="entry name" value="SENSOR HISTIDINE KINASE YPDA"/>
    <property type="match status" value="1"/>
</dbReference>
<dbReference type="InterPro" id="IPR050640">
    <property type="entry name" value="Bact_2-comp_sensor_kinase"/>
</dbReference>
<dbReference type="Pfam" id="PF02518">
    <property type="entry name" value="HATPase_c"/>
    <property type="match status" value="1"/>
</dbReference>
<evidence type="ECO:0000256" key="12">
    <source>
        <dbReference type="SAM" id="Phobius"/>
    </source>
</evidence>
<dbReference type="InterPro" id="IPR003660">
    <property type="entry name" value="HAMP_dom"/>
</dbReference>
<dbReference type="InterPro" id="IPR036890">
    <property type="entry name" value="HATPase_C_sf"/>
</dbReference>
<reference evidence="15 16" key="1">
    <citation type="submission" date="2019-07" db="EMBL/GenBank/DDBJ databases">
        <authorList>
            <person name="Kim J."/>
        </authorList>
    </citation>
    <scope>NUCLEOTIDE SEQUENCE [LARGE SCALE GENOMIC DNA]</scope>
    <source>
        <strain evidence="15 16">G13</strain>
    </source>
</reference>
<dbReference type="SUPFAM" id="SSF55874">
    <property type="entry name" value="ATPase domain of HSP90 chaperone/DNA topoisomerase II/histidine kinase"/>
    <property type="match status" value="1"/>
</dbReference>
<comment type="subcellular location">
    <subcellularLocation>
        <location evidence="2">Cell membrane</location>
        <topology evidence="2">Multi-pass membrane protein</topology>
    </subcellularLocation>
</comment>
<keyword evidence="6" id="KW-0808">Transferase</keyword>
<evidence type="ECO:0000256" key="8">
    <source>
        <dbReference type="ARBA" id="ARBA00022777"/>
    </source>
</evidence>
<keyword evidence="9" id="KW-0067">ATP-binding</keyword>
<dbReference type="GO" id="GO:0000155">
    <property type="term" value="F:phosphorelay sensor kinase activity"/>
    <property type="evidence" value="ECO:0007669"/>
    <property type="project" value="InterPro"/>
</dbReference>
<evidence type="ECO:0000313" key="15">
    <source>
        <dbReference type="EMBL" id="TVX96888.1"/>
    </source>
</evidence>
<organism evidence="15 16">
    <name type="scientific">Cohnella terricola</name>
    <dbReference type="NCBI Taxonomy" id="1289167"/>
    <lineage>
        <taxon>Bacteria</taxon>
        <taxon>Bacillati</taxon>
        <taxon>Bacillota</taxon>
        <taxon>Bacilli</taxon>
        <taxon>Bacillales</taxon>
        <taxon>Paenibacillaceae</taxon>
        <taxon>Cohnella</taxon>
    </lineage>
</organism>
<dbReference type="Gene3D" id="6.10.340.10">
    <property type="match status" value="1"/>
</dbReference>
<keyword evidence="8 15" id="KW-0418">Kinase</keyword>
<evidence type="ECO:0000256" key="7">
    <source>
        <dbReference type="ARBA" id="ARBA00022741"/>
    </source>
</evidence>
<feature type="domain" description="Histidine kinase" evidence="13">
    <location>
        <begin position="479"/>
        <end position="591"/>
    </location>
</feature>
<keyword evidence="16" id="KW-1185">Reference proteome</keyword>
<dbReference type="InterPro" id="IPR004358">
    <property type="entry name" value="Sig_transdc_His_kin-like_C"/>
</dbReference>
<dbReference type="CDD" id="cd06225">
    <property type="entry name" value="HAMP"/>
    <property type="match status" value="1"/>
</dbReference>
<dbReference type="AlphaFoldDB" id="A0A559JAH5"/>
<dbReference type="EC" id="2.7.13.3" evidence="3"/>
<feature type="domain" description="HAMP" evidence="14">
    <location>
        <begin position="315"/>
        <end position="367"/>
    </location>
</feature>
<evidence type="ECO:0000259" key="14">
    <source>
        <dbReference type="PROSITE" id="PS50885"/>
    </source>
</evidence>
<dbReference type="Pfam" id="PF06580">
    <property type="entry name" value="His_kinase"/>
    <property type="match status" value="1"/>
</dbReference>
<comment type="catalytic activity">
    <reaction evidence="1">
        <text>ATP + protein L-histidine = ADP + protein N-phospho-L-histidine.</text>
        <dbReference type="EC" id="2.7.13.3"/>
    </reaction>
</comment>
<evidence type="ECO:0000256" key="5">
    <source>
        <dbReference type="ARBA" id="ARBA00022553"/>
    </source>
</evidence>
<evidence type="ECO:0000256" key="9">
    <source>
        <dbReference type="ARBA" id="ARBA00022840"/>
    </source>
</evidence>
<feature type="transmembrane region" description="Helical" evidence="12">
    <location>
        <begin position="12"/>
        <end position="31"/>
    </location>
</feature>
<comment type="caution">
    <text evidence="15">The sequence shown here is derived from an EMBL/GenBank/DDBJ whole genome shotgun (WGS) entry which is preliminary data.</text>
</comment>
<dbReference type="Gene3D" id="3.30.565.10">
    <property type="entry name" value="Histidine kinase-like ATPase, C-terminal domain"/>
    <property type="match status" value="1"/>
</dbReference>
<dbReference type="SMART" id="SM00304">
    <property type="entry name" value="HAMP"/>
    <property type="match status" value="1"/>
</dbReference>
<keyword evidence="5" id="KW-0597">Phosphoprotein</keyword>
<keyword evidence="11 12" id="KW-0472">Membrane</keyword>
<dbReference type="GO" id="GO:0005524">
    <property type="term" value="F:ATP binding"/>
    <property type="evidence" value="ECO:0007669"/>
    <property type="project" value="UniProtKB-KW"/>
</dbReference>
<evidence type="ECO:0000313" key="16">
    <source>
        <dbReference type="Proteomes" id="UP000316330"/>
    </source>
</evidence>
<dbReference type="InterPro" id="IPR005467">
    <property type="entry name" value="His_kinase_dom"/>
</dbReference>
<evidence type="ECO:0000256" key="10">
    <source>
        <dbReference type="ARBA" id="ARBA00023012"/>
    </source>
</evidence>
<accession>A0A559JAH5</accession>
<evidence type="ECO:0000256" key="2">
    <source>
        <dbReference type="ARBA" id="ARBA00004651"/>
    </source>
</evidence>
<keyword evidence="10" id="KW-0902">Two-component regulatory system</keyword>
<evidence type="ECO:0000256" key="4">
    <source>
        <dbReference type="ARBA" id="ARBA00022475"/>
    </source>
</evidence>
<keyword evidence="4" id="KW-1003">Cell membrane</keyword>
<keyword evidence="7" id="KW-0547">Nucleotide-binding</keyword>
<sequence>MINFRSIHGRLFLIFLFCMLGLLLVVSLVYYQRASDQVRSKVSVVAEKNISQTAGLFDLLLRSYDSVTKSLNSNNELMRLLRSSADGSSVEGVNLERRITDTLGAIFYSRYDIVGIHIVTYQGKVFSFDRSVGAAVRDHSEKMWYTELKQSTGEMIWLGVYPQSLMSGGIDRPVFAFGRKLFELSALKPIGIVLIETDADAIVSALTNASLGPGSSVIIQGSDGSEIIRTKPAESDWERIPPGWPGPMKSGEVILTERKDAMITAAPVQMADWTVIGVTPTKDLQLELRETQRFLLTVVVLLLLAATLLATLVSRSFSSPFKRLIQQMKQVELGNFKGQVHVQSYQELNVLVGSFNRMVNQMDELIERIKLSSISEKNAQLQALQSQVNPHFLFNTLDMIYWMLDERENDRLGKVILALSQIFRYGSEWEEASRATLRRELDQLHHYLTIIQTRLGGRVRTEFNVEERWLDIEVPKMFLQPIVENAVKYGLEPLDRPGLLRISSRQKDNRLEIVVKDNGVGMDEETLRRLVRTLDEPEHAELAGGATSRRGIGLQNVHLRVRLMFGEGFGVKVESRSNQGTTVSVAIPIPPERG</sequence>
<keyword evidence="12" id="KW-1133">Transmembrane helix</keyword>
<feature type="transmembrane region" description="Helical" evidence="12">
    <location>
        <begin position="294"/>
        <end position="313"/>
    </location>
</feature>
<protein>
    <recommendedName>
        <fullName evidence="3">histidine kinase</fullName>
        <ecNumber evidence="3">2.7.13.3</ecNumber>
    </recommendedName>
</protein>
<name>A0A559JAH5_9BACL</name>
<dbReference type="InterPro" id="IPR010559">
    <property type="entry name" value="Sig_transdc_His_kin_internal"/>
</dbReference>
<evidence type="ECO:0000256" key="1">
    <source>
        <dbReference type="ARBA" id="ARBA00000085"/>
    </source>
</evidence>
<dbReference type="Proteomes" id="UP000316330">
    <property type="component" value="Unassembled WGS sequence"/>
</dbReference>
<dbReference type="RefSeq" id="WP_144705801.1">
    <property type="nucleotide sequence ID" value="NZ_VNJJ01000014.1"/>
</dbReference>
<evidence type="ECO:0000256" key="11">
    <source>
        <dbReference type="ARBA" id="ARBA00023136"/>
    </source>
</evidence>
<dbReference type="EMBL" id="VNJJ01000014">
    <property type="protein sequence ID" value="TVX96888.1"/>
    <property type="molecule type" value="Genomic_DNA"/>
</dbReference>
<evidence type="ECO:0000256" key="3">
    <source>
        <dbReference type="ARBA" id="ARBA00012438"/>
    </source>
</evidence>
<keyword evidence="12" id="KW-0812">Transmembrane</keyword>
<evidence type="ECO:0000259" key="13">
    <source>
        <dbReference type="PROSITE" id="PS50109"/>
    </source>
</evidence>
<dbReference type="Pfam" id="PF00672">
    <property type="entry name" value="HAMP"/>
    <property type="match status" value="1"/>
</dbReference>
<dbReference type="PRINTS" id="PR00344">
    <property type="entry name" value="BCTRLSENSOR"/>
</dbReference>
<dbReference type="SUPFAM" id="SSF158472">
    <property type="entry name" value="HAMP domain-like"/>
    <property type="match status" value="1"/>
</dbReference>
<dbReference type="OrthoDB" id="9776552at2"/>
<dbReference type="PROSITE" id="PS50885">
    <property type="entry name" value="HAMP"/>
    <property type="match status" value="1"/>
</dbReference>
<dbReference type="InterPro" id="IPR003594">
    <property type="entry name" value="HATPase_dom"/>
</dbReference>
<dbReference type="SMART" id="SM00387">
    <property type="entry name" value="HATPase_c"/>
    <property type="match status" value="1"/>
</dbReference>
<dbReference type="PROSITE" id="PS50109">
    <property type="entry name" value="HIS_KIN"/>
    <property type="match status" value="1"/>
</dbReference>
<proteinExistence type="predicted"/>
<evidence type="ECO:0000256" key="6">
    <source>
        <dbReference type="ARBA" id="ARBA00022679"/>
    </source>
</evidence>
<gene>
    <name evidence="15" type="ORF">FPZ45_20045</name>
</gene>